<evidence type="ECO:0000313" key="2">
    <source>
        <dbReference type="Proteomes" id="UP000182508"/>
    </source>
</evidence>
<dbReference type="NCBIfam" id="NF046040">
    <property type="entry name" value="RelB_antitoxin"/>
    <property type="match status" value="1"/>
</dbReference>
<dbReference type="Pfam" id="PF19807">
    <property type="entry name" value="DUF6290"/>
    <property type="match status" value="1"/>
</dbReference>
<dbReference type="AlphaFoldDB" id="A0A1G6BJ51"/>
<sequence>MATMTLRINEEDSKLIKKYIQLHDLTISEFARQSMLEKIEDEYDLQVLRQAMAEDDGVRISHEELMKEFGL</sequence>
<reference evidence="1 2" key="1">
    <citation type="submission" date="2016-10" db="EMBL/GenBank/DDBJ databases">
        <authorList>
            <person name="de Groot N.N."/>
        </authorList>
    </citation>
    <scope>NUCLEOTIDE SEQUENCE [LARGE SCALE GENOMIC DNA]</scope>
    <source>
        <strain evidence="1 2">A-4</strain>
    </source>
</reference>
<protein>
    <recommendedName>
        <fullName evidence="3">Ribbon-helix-helix protein, copG family</fullName>
    </recommendedName>
</protein>
<accession>A0A1G6BJ51</accession>
<dbReference type="Proteomes" id="UP000182508">
    <property type="component" value="Unassembled WGS sequence"/>
</dbReference>
<keyword evidence="2" id="KW-1185">Reference proteome</keyword>
<dbReference type="InterPro" id="IPR046257">
    <property type="entry name" value="DUF6290"/>
</dbReference>
<dbReference type="EMBL" id="FMXP01000012">
    <property type="protein sequence ID" value="SDB20670.1"/>
    <property type="molecule type" value="Genomic_DNA"/>
</dbReference>
<evidence type="ECO:0000313" key="1">
    <source>
        <dbReference type="EMBL" id="SDB20670.1"/>
    </source>
</evidence>
<gene>
    <name evidence="1" type="ORF">SAMN02910293_01056</name>
</gene>
<dbReference type="RefSeq" id="WP_074485924.1">
    <property type="nucleotide sequence ID" value="NZ_FMXP01000012.1"/>
</dbReference>
<dbReference type="STRING" id="439219.SAMN02910293_01056"/>
<name>A0A1G6BJ51_9STRE</name>
<proteinExistence type="predicted"/>
<evidence type="ECO:0008006" key="3">
    <source>
        <dbReference type="Google" id="ProtNLM"/>
    </source>
</evidence>
<organism evidence="1 2">
    <name type="scientific">Streptococcus henryi</name>
    <dbReference type="NCBI Taxonomy" id="439219"/>
    <lineage>
        <taxon>Bacteria</taxon>
        <taxon>Bacillati</taxon>
        <taxon>Bacillota</taxon>
        <taxon>Bacilli</taxon>
        <taxon>Lactobacillales</taxon>
        <taxon>Streptococcaceae</taxon>
        <taxon>Streptococcus</taxon>
    </lineage>
</organism>